<dbReference type="EMBL" id="LZPO01107937">
    <property type="protein sequence ID" value="OBS59909.1"/>
    <property type="molecule type" value="Genomic_DNA"/>
</dbReference>
<dbReference type="AlphaFoldDB" id="A0A1A6G240"/>
<organism evidence="2 3">
    <name type="scientific">Neotoma lepida</name>
    <name type="common">Desert woodrat</name>
    <dbReference type="NCBI Taxonomy" id="56216"/>
    <lineage>
        <taxon>Eukaryota</taxon>
        <taxon>Metazoa</taxon>
        <taxon>Chordata</taxon>
        <taxon>Craniata</taxon>
        <taxon>Vertebrata</taxon>
        <taxon>Euteleostomi</taxon>
        <taxon>Mammalia</taxon>
        <taxon>Eutheria</taxon>
        <taxon>Euarchontoglires</taxon>
        <taxon>Glires</taxon>
        <taxon>Rodentia</taxon>
        <taxon>Myomorpha</taxon>
        <taxon>Muroidea</taxon>
        <taxon>Cricetidae</taxon>
        <taxon>Neotominae</taxon>
        <taxon>Neotoma</taxon>
    </lineage>
</organism>
<dbReference type="Gene3D" id="1.20.1270.60">
    <property type="entry name" value="Arfaptin homology (AH) domain/BAR domain"/>
    <property type="match status" value="1"/>
</dbReference>
<dbReference type="STRING" id="56216.A0A1A6G240"/>
<dbReference type="OrthoDB" id="10061327at2759"/>
<dbReference type="Pfam" id="PF08397">
    <property type="entry name" value="IMD"/>
    <property type="match status" value="1"/>
</dbReference>
<dbReference type="PANTHER" id="PTHR15708:SF10">
    <property type="entry name" value="PROTEIN MTSS 1"/>
    <property type="match status" value="1"/>
</dbReference>
<dbReference type="PROSITE" id="PS51338">
    <property type="entry name" value="IMD"/>
    <property type="match status" value="1"/>
</dbReference>
<dbReference type="GO" id="GO:0032233">
    <property type="term" value="P:positive regulation of actin filament bundle assembly"/>
    <property type="evidence" value="ECO:0007669"/>
    <property type="project" value="TreeGrafter"/>
</dbReference>
<dbReference type="GO" id="GO:0007009">
    <property type="term" value="P:plasma membrane organization"/>
    <property type="evidence" value="ECO:0007669"/>
    <property type="project" value="InterPro"/>
</dbReference>
<accession>A0A1A6G240</accession>
<dbReference type="GO" id="GO:0003779">
    <property type="term" value="F:actin binding"/>
    <property type="evidence" value="ECO:0007669"/>
    <property type="project" value="InterPro"/>
</dbReference>
<name>A0A1A6G240_NEOLE</name>
<dbReference type="GO" id="GO:0015629">
    <property type="term" value="C:actin cytoskeleton"/>
    <property type="evidence" value="ECO:0007669"/>
    <property type="project" value="TreeGrafter"/>
</dbReference>
<reference evidence="2 3" key="1">
    <citation type="submission" date="2016-06" db="EMBL/GenBank/DDBJ databases">
        <title>The Draft Genome Sequence and Annotation of the Desert Woodrat Neotoma lepida.</title>
        <authorList>
            <person name="Campbell M."/>
            <person name="Oakeson K.F."/>
            <person name="Yandell M."/>
            <person name="Halpert J.R."/>
            <person name="Dearing D."/>
        </authorList>
    </citation>
    <scope>NUCLEOTIDE SEQUENCE [LARGE SCALE GENOMIC DNA]</scope>
    <source>
        <strain evidence="2">417</strain>
        <tissue evidence="2">Liver</tissue>
    </source>
</reference>
<evidence type="ECO:0000313" key="3">
    <source>
        <dbReference type="Proteomes" id="UP000092124"/>
    </source>
</evidence>
<dbReference type="SUPFAM" id="SSF103657">
    <property type="entry name" value="BAR/IMD domain-like"/>
    <property type="match status" value="1"/>
</dbReference>
<comment type="caution">
    <text evidence="2">The sequence shown here is derived from an EMBL/GenBank/DDBJ whole genome shotgun (WGS) entry which is preliminary data.</text>
</comment>
<evidence type="ECO:0000313" key="2">
    <source>
        <dbReference type="EMBL" id="OBS59909.1"/>
    </source>
</evidence>
<dbReference type="InterPro" id="IPR030127">
    <property type="entry name" value="MTSS1/MTSS2"/>
</dbReference>
<evidence type="ECO:0000259" key="1">
    <source>
        <dbReference type="PROSITE" id="PS51338"/>
    </source>
</evidence>
<dbReference type="InterPro" id="IPR013606">
    <property type="entry name" value="I-BAR_dom"/>
</dbReference>
<gene>
    <name evidence="2" type="ORF">A6R68_08964</name>
</gene>
<sequence length="219" mass="24013">MDFGTDRSGNAGLLSAKSWRWAANTVSDSLPANMPHDGALQGPDSKHCLTLLGAILEPVVELLERKRGPGCCQGSYPVWEDFINKAGKLQSQLRTTVVAAAAFLDAFQKVADMATNTRGEFRCLLVSYSASQHELPWLIVLYETLNKLVRNVERGDVFRKLNYTSTCHHGLREGGMQPDKTAFSPRLPPAHTAGPGRLPMQPLLCWELEAPANEAAWGI</sequence>
<dbReference type="InterPro" id="IPR027267">
    <property type="entry name" value="AH/BAR_dom_sf"/>
</dbReference>
<protein>
    <recommendedName>
        <fullName evidence="1">IMD domain-containing protein</fullName>
    </recommendedName>
</protein>
<feature type="domain" description="IMD" evidence="1">
    <location>
        <begin position="40"/>
        <end position="119"/>
    </location>
</feature>
<dbReference type="GO" id="GO:0009898">
    <property type="term" value="C:cytoplasmic side of plasma membrane"/>
    <property type="evidence" value="ECO:0007669"/>
    <property type="project" value="TreeGrafter"/>
</dbReference>
<dbReference type="GO" id="GO:0005543">
    <property type="term" value="F:phospholipid binding"/>
    <property type="evidence" value="ECO:0007669"/>
    <property type="project" value="TreeGrafter"/>
</dbReference>
<dbReference type="Proteomes" id="UP000092124">
    <property type="component" value="Unassembled WGS sequence"/>
</dbReference>
<dbReference type="GO" id="GO:0034334">
    <property type="term" value="P:adherens junction maintenance"/>
    <property type="evidence" value="ECO:0007669"/>
    <property type="project" value="TreeGrafter"/>
</dbReference>
<proteinExistence type="predicted"/>
<dbReference type="PANTHER" id="PTHR15708">
    <property type="entry name" value="ACTIN BUNDLING/MISSING IN METASTASIS-RELATED"/>
    <property type="match status" value="1"/>
</dbReference>
<keyword evidence="3" id="KW-1185">Reference proteome</keyword>